<accession>A0A9Q8ZCV0</accession>
<reference evidence="2" key="1">
    <citation type="submission" date="2021-12" db="EMBL/GenBank/DDBJ databases">
        <title>Curvularia clavata genome.</title>
        <authorList>
            <person name="Cao Y."/>
        </authorList>
    </citation>
    <scope>NUCLEOTIDE SEQUENCE</scope>
    <source>
        <strain evidence="2">Yc1106</strain>
    </source>
</reference>
<feature type="region of interest" description="Disordered" evidence="1">
    <location>
        <begin position="1"/>
        <end position="28"/>
    </location>
</feature>
<evidence type="ECO:0000313" key="3">
    <source>
        <dbReference type="Proteomes" id="UP001056012"/>
    </source>
</evidence>
<proteinExistence type="predicted"/>
<dbReference type="Proteomes" id="UP001056012">
    <property type="component" value="Chromosome 4"/>
</dbReference>
<keyword evidence="3" id="KW-1185">Reference proteome</keyword>
<protein>
    <submittedName>
        <fullName evidence="2">Uncharacterized protein</fullName>
    </submittedName>
</protein>
<dbReference type="AlphaFoldDB" id="A0A9Q8ZCV0"/>
<dbReference type="VEuPathDB" id="FungiDB:yc1106_06388"/>
<gene>
    <name evidence="2" type="ORF">yc1106_06388</name>
</gene>
<evidence type="ECO:0000256" key="1">
    <source>
        <dbReference type="SAM" id="MobiDB-lite"/>
    </source>
</evidence>
<dbReference type="EMBL" id="CP089277">
    <property type="protein sequence ID" value="USP79114.1"/>
    <property type="molecule type" value="Genomic_DNA"/>
</dbReference>
<sequence>MGPAMDAKQVRPQAQAATTLPGLAQGPAPKFRRRFLNAEPFAARNAATSDCGPAQTVPDSAQRAASVSRRCIMAPDRCMA</sequence>
<dbReference type="OrthoDB" id="10369680at2759"/>
<evidence type="ECO:0000313" key="2">
    <source>
        <dbReference type="EMBL" id="USP79114.1"/>
    </source>
</evidence>
<organism evidence="2 3">
    <name type="scientific">Curvularia clavata</name>
    <dbReference type="NCBI Taxonomy" id="95742"/>
    <lineage>
        <taxon>Eukaryota</taxon>
        <taxon>Fungi</taxon>
        <taxon>Dikarya</taxon>
        <taxon>Ascomycota</taxon>
        <taxon>Pezizomycotina</taxon>
        <taxon>Dothideomycetes</taxon>
        <taxon>Pleosporomycetidae</taxon>
        <taxon>Pleosporales</taxon>
        <taxon>Pleosporineae</taxon>
        <taxon>Pleosporaceae</taxon>
        <taxon>Curvularia</taxon>
    </lineage>
</organism>
<name>A0A9Q8ZCV0_CURCL</name>